<name>A0A1V0DXZ1_9CAUD</name>
<dbReference type="Proteomes" id="UP000222840">
    <property type="component" value="Segment"/>
</dbReference>
<organism evidence="1 2">
    <name type="scientific">Yersinia phage fHe-Yen9-01</name>
    <dbReference type="NCBI Taxonomy" id="1965363"/>
    <lineage>
        <taxon>Viruses</taxon>
        <taxon>Duplodnaviria</taxon>
        <taxon>Heunggongvirae</taxon>
        <taxon>Uroviricota</taxon>
        <taxon>Caudoviricetes</taxon>
        <taxon>Pantevenvirales</taxon>
        <taxon>Straboviridae</taxon>
        <taxon>Tevenvirinae</taxon>
        <taxon>Tegunavirus</taxon>
        <taxon>Tegunavirus fheyen901</taxon>
    </lineage>
</organism>
<keyword evidence="2" id="KW-1185">Reference proteome</keyword>
<protein>
    <submittedName>
        <fullName evidence="1">Uncharacterized protein</fullName>
    </submittedName>
</protein>
<proteinExistence type="predicted"/>
<gene>
    <name evidence="1" type="ORF">fHeYen901_235</name>
</gene>
<reference evidence="1 2" key="1">
    <citation type="submission" date="2017-02" db="EMBL/GenBank/DDBJ databases">
        <title>Characterization and complete genome sequence of Yersinia bacteriophage, fHe-Yen9-01.</title>
        <authorList>
            <person name="Jun J.W."/>
            <person name="Wicklund A."/>
            <person name="Skurnik M."/>
        </authorList>
    </citation>
    <scope>NUCLEOTIDE SEQUENCE [LARGE SCALE GENOMIC DNA]</scope>
</reference>
<evidence type="ECO:0000313" key="2">
    <source>
        <dbReference type="Proteomes" id="UP000222840"/>
    </source>
</evidence>
<evidence type="ECO:0000313" key="1">
    <source>
        <dbReference type="EMBL" id="ARB06008.1"/>
    </source>
</evidence>
<sequence length="121" mass="13462">MNLIDTVKSIMNDEVIGYHRATLSQAGVNKILFALNTDPGIAAIPVIEYDAIFVSFMPIDISKRHYGFVFNDNRTNRPGGTFAQGTDVTISTVLDIIEPVLDIKLITTRNTRYLAIECVEE</sequence>
<accession>A0A1V0DXZ1</accession>
<dbReference type="EMBL" id="KY593455">
    <property type="protein sequence ID" value="ARB06008.1"/>
    <property type="molecule type" value="Genomic_DNA"/>
</dbReference>